<dbReference type="Pfam" id="PF00005">
    <property type="entry name" value="ABC_tran"/>
    <property type="match status" value="1"/>
</dbReference>
<keyword evidence="2" id="KW-0813">Transport</keyword>
<feature type="transmembrane region" description="Helical" evidence="9">
    <location>
        <begin position="131"/>
        <end position="157"/>
    </location>
</feature>
<accession>D3F594</accession>
<dbReference type="STRING" id="469383.Cwoe_2136"/>
<dbReference type="eggNOG" id="COG0559">
    <property type="taxonomic scope" value="Bacteria"/>
</dbReference>
<dbReference type="HOGENOM" id="CLU_006313_4_0_11"/>
<evidence type="ECO:0000313" key="12">
    <source>
        <dbReference type="Proteomes" id="UP000008229"/>
    </source>
</evidence>
<evidence type="ECO:0000256" key="2">
    <source>
        <dbReference type="ARBA" id="ARBA00022448"/>
    </source>
</evidence>
<evidence type="ECO:0000256" key="1">
    <source>
        <dbReference type="ARBA" id="ARBA00004651"/>
    </source>
</evidence>
<evidence type="ECO:0000256" key="9">
    <source>
        <dbReference type="SAM" id="Phobius"/>
    </source>
</evidence>
<keyword evidence="5" id="KW-0547">Nucleotide-binding</keyword>
<organism evidence="11 12">
    <name type="scientific">Conexibacter woesei (strain DSM 14684 / CCUG 47730 / CIP 108061 / JCM 11494 / NBRC 100937 / ID131577)</name>
    <dbReference type="NCBI Taxonomy" id="469383"/>
    <lineage>
        <taxon>Bacteria</taxon>
        <taxon>Bacillati</taxon>
        <taxon>Actinomycetota</taxon>
        <taxon>Thermoleophilia</taxon>
        <taxon>Solirubrobacterales</taxon>
        <taxon>Conexibacteraceae</taxon>
        <taxon>Conexibacter</taxon>
    </lineage>
</organism>
<feature type="transmembrane region" description="Helical" evidence="9">
    <location>
        <begin position="383"/>
        <end position="403"/>
    </location>
</feature>
<keyword evidence="3" id="KW-1003">Cell membrane</keyword>
<evidence type="ECO:0000256" key="4">
    <source>
        <dbReference type="ARBA" id="ARBA00022692"/>
    </source>
</evidence>
<dbReference type="PANTHER" id="PTHR45772">
    <property type="entry name" value="CONSERVED COMPONENT OF ABC TRANSPORTER FOR NATURAL AMINO ACIDS-RELATED"/>
    <property type="match status" value="1"/>
</dbReference>
<dbReference type="InterPro" id="IPR003593">
    <property type="entry name" value="AAA+_ATPase"/>
</dbReference>
<keyword evidence="4 9" id="KW-0812">Transmembrane</keyword>
<evidence type="ECO:0000256" key="7">
    <source>
        <dbReference type="ARBA" id="ARBA00022989"/>
    </source>
</evidence>
<feature type="transmembrane region" description="Helical" evidence="9">
    <location>
        <begin position="215"/>
        <end position="232"/>
    </location>
</feature>
<evidence type="ECO:0000256" key="3">
    <source>
        <dbReference type="ARBA" id="ARBA00022475"/>
    </source>
</evidence>
<dbReference type="GO" id="GO:0005886">
    <property type="term" value="C:plasma membrane"/>
    <property type="evidence" value="ECO:0007669"/>
    <property type="project" value="UniProtKB-SubCell"/>
</dbReference>
<feature type="transmembrane region" description="Helical" evidence="9">
    <location>
        <begin position="545"/>
        <end position="574"/>
    </location>
</feature>
<proteinExistence type="predicted"/>
<dbReference type="Pfam" id="PF02653">
    <property type="entry name" value="BPD_transp_2"/>
    <property type="match status" value="2"/>
</dbReference>
<gene>
    <name evidence="11" type="ordered locus">Cwoe_2136</name>
</gene>
<feature type="domain" description="ABC transporter" evidence="10">
    <location>
        <begin position="648"/>
        <end position="894"/>
    </location>
</feature>
<dbReference type="InterPro" id="IPR027417">
    <property type="entry name" value="P-loop_NTPase"/>
</dbReference>
<dbReference type="GO" id="GO:0005524">
    <property type="term" value="F:ATP binding"/>
    <property type="evidence" value="ECO:0007669"/>
    <property type="project" value="UniProtKB-KW"/>
</dbReference>
<dbReference type="eggNOG" id="COG0411">
    <property type="taxonomic scope" value="Bacteria"/>
</dbReference>
<feature type="transmembrane region" description="Helical" evidence="9">
    <location>
        <begin position="458"/>
        <end position="477"/>
    </location>
</feature>
<dbReference type="InterPro" id="IPR051120">
    <property type="entry name" value="ABC_AA/LPS_Transport"/>
</dbReference>
<reference evidence="11 12" key="1">
    <citation type="journal article" date="2010" name="Stand. Genomic Sci.">
        <title>Complete genome sequence of Conexibacter woesei type strain (ID131577).</title>
        <authorList>
            <person name="Pukall R."/>
            <person name="Lapidus A."/>
            <person name="Glavina Del Rio T."/>
            <person name="Copeland A."/>
            <person name="Tice H."/>
            <person name="Cheng J.-F."/>
            <person name="Lucas S."/>
            <person name="Chen F."/>
            <person name="Nolan M."/>
            <person name="Bruce D."/>
            <person name="Goodwin L."/>
            <person name="Pitluck S."/>
            <person name="Mavromatis K."/>
            <person name="Ivanova N."/>
            <person name="Ovchinnikova G."/>
            <person name="Pati A."/>
            <person name="Chen A."/>
            <person name="Palaniappan K."/>
            <person name="Land M."/>
            <person name="Hauser L."/>
            <person name="Chang Y.-J."/>
            <person name="Jeffries C.D."/>
            <person name="Chain P."/>
            <person name="Meincke L."/>
            <person name="Sims D."/>
            <person name="Brettin T."/>
            <person name="Detter J.C."/>
            <person name="Rohde M."/>
            <person name="Goeker M."/>
            <person name="Bristow J."/>
            <person name="Eisen J.A."/>
            <person name="Markowitz V."/>
            <person name="Kyrpides N.C."/>
            <person name="Klenk H.-P."/>
            <person name="Hugenholtz P."/>
        </authorList>
    </citation>
    <scope>NUCLEOTIDE SEQUENCE [LARGE SCALE GENOMIC DNA]</scope>
    <source>
        <strain evidence="12">DSM 14684 / CIP 108061 / JCM 11494 / NBRC 100937 / ID131577</strain>
    </source>
</reference>
<evidence type="ECO:0000259" key="10">
    <source>
        <dbReference type="PROSITE" id="PS50893"/>
    </source>
</evidence>
<dbReference type="SMART" id="SM00382">
    <property type="entry name" value="AAA"/>
    <property type="match status" value="1"/>
</dbReference>
<dbReference type="GO" id="GO:0015658">
    <property type="term" value="F:branched-chain amino acid transmembrane transporter activity"/>
    <property type="evidence" value="ECO:0007669"/>
    <property type="project" value="InterPro"/>
</dbReference>
<dbReference type="InterPro" id="IPR043428">
    <property type="entry name" value="LivM-like"/>
</dbReference>
<evidence type="ECO:0000256" key="8">
    <source>
        <dbReference type="ARBA" id="ARBA00023136"/>
    </source>
</evidence>
<feature type="transmembrane region" description="Helical" evidence="9">
    <location>
        <begin position="89"/>
        <end position="111"/>
    </location>
</feature>
<dbReference type="CDD" id="cd06582">
    <property type="entry name" value="TM_PBP1_LivH_like"/>
    <property type="match status" value="1"/>
</dbReference>
<feature type="transmembrane region" description="Helical" evidence="9">
    <location>
        <begin position="410"/>
        <end position="429"/>
    </location>
</feature>
<keyword evidence="8 9" id="KW-0472">Membrane</keyword>
<keyword evidence="6" id="KW-0067">ATP-binding</keyword>
<feature type="transmembrane region" description="Helical" evidence="9">
    <location>
        <begin position="333"/>
        <end position="351"/>
    </location>
</feature>
<comment type="subcellular location">
    <subcellularLocation>
        <location evidence="1">Cell membrane</location>
        <topology evidence="1">Multi-pass membrane protein</topology>
    </subcellularLocation>
</comment>
<dbReference type="PROSITE" id="PS50893">
    <property type="entry name" value="ABC_TRANSPORTER_2"/>
    <property type="match status" value="1"/>
</dbReference>
<dbReference type="Proteomes" id="UP000008229">
    <property type="component" value="Chromosome"/>
</dbReference>
<feature type="transmembrane region" description="Helical" evidence="9">
    <location>
        <begin position="31"/>
        <end position="50"/>
    </location>
</feature>
<dbReference type="Gene3D" id="3.40.50.300">
    <property type="entry name" value="P-loop containing nucleotide triphosphate hydrolases"/>
    <property type="match status" value="1"/>
</dbReference>
<dbReference type="CDD" id="cd06581">
    <property type="entry name" value="TM_PBP1_LivM_like"/>
    <property type="match status" value="1"/>
</dbReference>
<keyword evidence="7 9" id="KW-1133">Transmembrane helix</keyword>
<sequence precursor="true">MLPFIVAGLTIGSVFALAAVGLVLTYKTSGIFNFAHGALASAAAFGFYWLRDLHGVSWPLAAALVVLVGAPLVGLLLARIADLLAGASLAMKVVAMVGVLLAVQGGLQLLFPPGESRQVASFLPSDSFELFGTPVTVAQLITFAVGVLATAGLTVFLRRSRTGLAMRAVVDDTELLDSMGVAPQRVRRTAWIIGSMMAGASGVLLAPLLPLDATSITFLVVTAFGAAAIGGFSSLPLTYAGGLAIGVGQSLLQKYFVDATGIAGGLASSLPFLVLFGLLVFAPRVRRPSAAEFLRRATRPAWTAPSSVRLAGALVLLGVLVAVPSFGADQMLAWTRFLAYVVLFLALGLLVRTSGQVSLAHVSFMAIGVAAFSHLAVDQGWSWPAALLAAAAIAAPIGALLAVPAIRFPGLYLALATLGFGIALQQMFYAQDFMFGAGAGLTVPRPELAGVSFEGDTGFYYFTLAVTAIVALLVVGITRSRLGRLLRAMSDSPTGLAASGASVNVSRVLVFCLSASIGAVAGVLDGAAQTLVGGDQYQPILSLQLFAVLMIAVGGVPWYAVMAAFGMVVAPAYISTDPSVTYAFMLLFGCSAIAFAVMPPDAGTAPMWLRPLVDRLAVRWPSRRRPPAIPTAAPAPLPAAAAAGGTGLRVEDLTVRFGGLVAVDGVTLDARPGTITGLIGPNGAGKSTVFGACSGLVNRSGGQVLLDDRLLSRFGPAVRARRGLGRTFQQMELFDSGTVRDNVALGCEAGFAGFNPLAHLIASRRQRRLVRQRTDEALAMCGLGELADRQVASLATGQRRMVELARCAAGRYEILLLDEPSSGLDKVETERFGRILTEIVEQRGVGILLVEHDMSLITSICDEVHVLDFGTKIAAGSVGEVVASAAVQAAYLGHSSDAFGPQPEGTRS</sequence>
<evidence type="ECO:0000256" key="6">
    <source>
        <dbReference type="ARBA" id="ARBA00022840"/>
    </source>
</evidence>
<keyword evidence="12" id="KW-1185">Reference proteome</keyword>
<evidence type="ECO:0000256" key="5">
    <source>
        <dbReference type="ARBA" id="ARBA00022741"/>
    </source>
</evidence>
<name>D3F594_CONWI</name>
<protein>
    <submittedName>
        <fullName evidence="11">ABC transporter related protein</fullName>
    </submittedName>
</protein>
<feature type="transmembrane region" description="Helical" evidence="9">
    <location>
        <begin position="580"/>
        <end position="598"/>
    </location>
</feature>
<dbReference type="EMBL" id="CP001854">
    <property type="protein sequence ID" value="ADB50561.1"/>
    <property type="molecule type" value="Genomic_DNA"/>
</dbReference>
<dbReference type="KEGG" id="cwo:Cwoe_2136"/>
<dbReference type="InterPro" id="IPR003439">
    <property type="entry name" value="ABC_transporter-like_ATP-bd"/>
</dbReference>
<dbReference type="eggNOG" id="COG4177">
    <property type="taxonomic scope" value="Bacteria"/>
</dbReference>
<dbReference type="SUPFAM" id="SSF52540">
    <property type="entry name" value="P-loop containing nucleoside triphosphate hydrolases"/>
    <property type="match status" value="1"/>
</dbReference>
<feature type="transmembrane region" description="Helical" evidence="9">
    <location>
        <begin position="6"/>
        <end position="24"/>
    </location>
</feature>
<dbReference type="GO" id="GO:0016887">
    <property type="term" value="F:ATP hydrolysis activity"/>
    <property type="evidence" value="ECO:0007669"/>
    <property type="project" value="InterPro"/>
</dbReference>
<reference evidence="12" key="2">
    <citation type="submission" date="2010-01" db="EMBL/GenBank/DDBJ databases">
        <title>The complete genome of Conexibacter woesei DSM 14684.</title>
        <authorList>
            <consortium name="US DOE Joint Genome Institute (JGI-PGF)"/>
            <person name="Lucas S."/>
            <person name="Copeland A."/>
            <person name="Lapidus A."/>
            <person name="Glavina del Rio T."/>
            <person name="Dalin E."/>
            <person name="Tice H."/>
            <person name="Bruce D."/>
            <person name="Goodwin L."/>
            <person name="Pitluck S."/>
            <person name="Kyrpides N."/>
            <person name="Mavromatis K."/>
            <person name="Ivanova N."/>
            <person name="Mikhailova N."/>
            <person name="Chertkov O."/>
            <person name="Brettin T."/>
            <person name="Detter J.C."/>
            <person name="Han C."/>
            <person name="Larimer F."/>
            <person name="Land M."/>
            <person name="Hauser L."/>
            <person name="Markowitz V."/>
            <person name="Cheng J.-F."/>
            <person name="Hugenholtz P."/>
            <person name="Woyke T."/>
            <person name="Wu D."/>
            <person name="Pukall R."/>
            <person name="Steenblock K."/>
            <person name="Schneider S."/>
            <person name="Klenk H.-P."/>
            <person name="Eisen J.A."/>
        </authorList>
    </citation>
    <scope>NUCLEOTIDE SEQUENCE [LARGE SCALE GENOMIC DNA]</scope>
    <source>
        <strain evidence="12">DSM 14684 / CIP 108061 / JCM 11494 / NBRC 100937 / ID131577</strain>
    </source>
</reference>
<dbReference type="InterPro" id="IPR001851">
    <property type="entry name" value="ABC_transp_permease"/>
</dbReference>
<evidence type="ECO:0000313" key="11">
    <source>
        <dbReference type="EMBL" id="ADB50561.1"/>
    </source>
</evidence>
<dbReference type="RefSeq" id="WP_012933612.1">
    <property type="nucleotide sequence ID" value="NC_013739.1"/>
</dbReference>
<feature type="transmembrane region" description="Helical" evidence="9">
    <location>
        <begin position="56"/>
        <end position="77"/>
    </location>
</feature>
<dbReference type="AlphaFoldDB" id="D3F594"/>
<feature type="transmembrane region" description="Helical" evidence="9">
    <location>
        <begin position="306"/>
        <end position="327"/>
    </location>
</feature>
<feature type="transmembrane region" description="Helical" evidence="9">
    <location>
        <begin position="358"/>
        <end position="377"/>
    </location>
</feature>
<feature type="transmembrane region" description="Helical" evidence="9">
    <location>
        <begin position="262"/>
        <end position="285"/>
    </location>
</feature>
<dbReference type="PANTHER" id="PTHR45772:SF1">
    <property type="entry name" value="ABC TRANSPORTER ATP-BINDING PROTEIN"/>
    <property type="match status" value="1"/>
</dbReference>